<organism evidence="8">
    <name type="scientific">Pelagomonas calceolata</name>
    <dbReference type="NCBI Taxonomy" id="35677"/>
    <lineage>
        <taxon>Eukaryota</taxon>
        <taxon>Sar</taxon>
        <taxon>Stramenopiles</taxon>
        <taxon>Ochrophyta</taxon>
        <taxon>Pelagophyceae</taxon>
        <taxon>Pelagomonadales</taxon>
        <taxon>Pelagomonadaceae</taxon>
        <taxon>Pelagomonas</taxon>
    </lineage>
</organism>
<evidence type="ECO:0000313" key="9">
    <source>
        <dbReference type="EMBL" id="CAH0374807.1"/>
    </source>
</evidence>
<dbReference type="GO" id="GO:0009081">
    <property type="term" value="P:branched-chain amino acid metabolic process"/>
    <property type="evidence" value="ECO:0007669"/>
    <property type="project" value="InterPro"/>
</dbReference>
<evidence type="ECO:0000313" key="8">
    <source>
        <dbReference type="EMBL" id="CAE0702368.1"/>
    </source>
</evidence>
<keyword evidence="3" id="KW-0032">Aminotransferase</keyword>
<dbReference type="InterPro" id="IPR043132">
    <property type="entry name" value="BCAT-like_C"/>
</dbReference>
<keyword evidence="5" id="KW-0663">Pyridoxal phosphate</keyword>
<dbReference type="InterPro" id="IPR001544">
    <property type="entry name" value="Aminotrans_IV"/>
</dbReference>
<dbReference type="InterPro" id="IPR043131">
    <property type="entry name" value="BCAT-like_N"/>
</dbReference>
<keyword evidence="7" id="KW-0732">Signal</keyword>
<dbReference type="GO" id="GO:0004084">
    <property type="term" value="F:branched-chain-amino-acid transaminase activity"/>
    <property type="evidence" value="ECO:0007669"/>
    <property type="project" value="InterPro"/>
</dbReference>
<dbReference type="InterPro" id="IPR005786">
    <property type="entry name" value="B_amino_transII"/>
</dbReference>
<dbReference type="Gene3D" id="3.30.470.10">
    <property type="match status" value="1"/>
</dbReference>
<evidence type="ECO:0000256" key="7">
    <source>
        <dbReference type="SAM" id="SignalP"/>
    </source>
</evidence>
<dbReference type="OrthoDB" id="409992at2759"/>
<dbReference type="AlphaFoldDB" id="A0A7S4A3F2"/>
<dbReference type="CDD" id="cd01557">
    <property type="entry name" value="BCAT_beta_family"/>
    <property type="match status" value="1"/>
</dbReference>
<keyword evidence="4" id="KW-0808">Transferase</keyword>
<evidence type="ECO:0000256" key="2">
    <source>
        <dbReference type="ARBA" id="ARBA00009320"/>
    </source>
</evidence>
<dbReference type="Proteomes" id="UP000789595">
    <property type="component" value="Unassembled WGS sequence"/>
</dbReference>
<proteinExistence type="inferred from homology"/>
<evidence type="ECO:0000256" key="5">
    <source>
        <dbReference type="ARBA" id="ARBA00022898"/>
    </source>
</evidence>
<evidence type="ECO:0000256" key="3">
    <source>
        <dbReference type="ARBA" id="ARBA00022576"/>
    </source>
</evidence>
<sequence length="392" mass="41863">MARLFVATSALCAHALAPTPSRARPRRATVAMTATVAPPSLEVGAQNLDWPNIGFEYRPTRSFVHYRYRNGEWDGGALEPAGLDATVPVSIGATALHYGQSLFEGLKAFACKDGSVRLFRPTANAARMARGAARTLMEAPDEALFVEACARVVRENLDYVPPYGSGGALYVRPLLYGAGPRIGLQPSDAYDFLVLATPVGDYYKGGLGKPVKACVVEEYDRAAPRGVGSVKLAGNYAPDLKPNTEAKQSGYPIGLYLDAGSRTYVEEFSTSNFVGICGETGKYVTPQSDAILPSITNDSLMKLAERSGMTTERRPVAFDEIASGKFSEVAACGTAVVLTPVGSIARGGSEYELQHNTEPGPTCLDLYTRLTDIQRGDAPDEDGWTHVVVPPS</sequence>
<name>A0A7S4A3F2_9STRA</name>
<dbReference type="InterPro" id="IPR033939">
    <property type="entry name" value="BCAT_family"/>
</dbReference>
<dbReference type="Pfam" id="PF01063">
    <property type="entry name" value="Aminotran_4"/>
    <property type="match status" value="1"/>
</dbReference>
<reference evidence="9" key="2">
    <citation type="submission" date="2021-11" db="EMBL/GenBank/DDBJ databases">
        <authorList>
            <consortium name="Genoscope - CEA"/>
            <person name="William W."/>
        </authorList>
    </citation>
    <scope>NUCLEOTIDE SEQUENCE</scope>
</reference>
<accession>A0A7S4A3F2</accession>
<evidence type="ECO:0000256" key="1">
    <source>
        <dbReference type="ARBA" id="ARBA00001933"/>
    </source>
</evidence>
<comment type="cofactor">
    <cofactor evidence="1">
        <name>pyridoxal 5'-phosphate</name>
        <dbReference type="ChEBI" id="CHEBI:597326"/>
    </cofactor>
</comment>
<dbReference type="NCBIfam" id="TIGR01123">
    <property type="entry name" value="ilvE_II"/>
    <property type="match status" value="1"/>
</dbReference>
<feature type="signal peptide" evidence="7">
    <location>
        <begin position="1"/>
        <end position="23"/>
    </location>
</feature>
<dbReference type="PANTHER" id="PTHR42825">
    <property type="entry name" value="AMINO ACID AMINOTRANSFERASE"/>
    <property type="match status" value="1"/>
</dbReference>
<comment type="similarity">
    <text evidence="2">Belongs to the class-IV pyridoxal-phosphate-dependent aminotransferase family.</text>
</comment>
<dbReference type="EMBL" id="HBIW01020695">
    <property type="protein sequence ID" value="CAE0702368.1"/>
    <property type="molecule type" value="Transcribed_RNA"/>
</dbReference>
<feature type="chain" id="PRO_5036212260" description="Branched-chain-amino-acid transaminase" evidence="7">
    <location>
        <begin position="24"/>
        <end position="392"/>
    </location>
</feature>
<protein>
    <recommendedName>
        <fullName evidence="11">Branched-chain-amino-acid transaminase</fullName>
    </recommendedName>
</protein>
<evidence type="ECO:0008006" key="11">
    <source>
        <dbReference type="Google" id="ProtNLM"/>
    </source>
</evidence>
<evidence type="ECO:0000313" key="10">
    <source>
        <dbReference type="Proteomes" id="UP000789595"/>
    </source>
</evidence>
<evidence type="ECO:0000256" key="4">
    <source>
        <dbReference type="ARBA" id="ARBA00022679"/>
    </source>
</evidence>
<evidence type="ECO:0000256" key="6">
    <source>
        <dbReference type="PIRSR" id="PIRSR006468-1"/>
    </source>
</evidence>
<dbReference type="PIRSF" id="PIRSF006468">
    <property type="entry name" value="BCAT1"/>
    <property type="match status" value="1"/>
</dbReference>
<dbReference type="Gene3D" id="3.20.10.10">
    <property type="entry name" value="D-amino Acid Aminotransferase, subunit A, domain 2"/>
    <property type="match status" value="1"/>
</dbReference>
<keyword evidence="10" id="KW-1185">Reference proteome</keyword>
<dbReference type="NCBIfam" id="NF009897">
    <property type="entry name" value="PRK13357.1"/>
    <property type="match status" value="1"/>
</dbReference>
<dbReference type="SUPFAM" id="SSF56752">
    <property type="entry name" value="D-aminoacid aminotransferase-like PLP-dependent enzymes"/>
    <property type="match status" value="1"/>
</dbReference>
<feature type="modified residue" description="N6-(pyridoxal phosphate)lysine" evidence="6">
    <location>
        <position position="231"/>
    </location>
</feature>
<gene>
    <name evidence="8" type="ORF">PCAL00307_LOCUS17813</name>
    <name evidence="9" type="ORF">PECAL_4P21100</name>
</gene>
<dbReference type="PANTHER" id="PTHR42825:SF2">
    <property type="entry name" value="BRANCHED-CHAIN-AMINO-ACID AMINOTRANSFERASE 3, CHLOROPLASTIC-RELATED"/>
    <property type="match status" value="1"/>
</dbReference>
<dbReference type="InterPro" id="IPR036038">
    <property type="entry name" value="Aminotransferase-like"/>
</dbReference>
<reference evidence="8" key="1">
    <citation type="submission" date="2021-01" db="EMBL/GenBank/DDBJ databases">
        <authorList>
            <person name="Corre E."/>
            <person name="Pelletier E."/>
            <person name="Niang G."/>
            <person name="Scheremetjew M."/>
            <person name="Finn R."/>
            <person name="Kale V."/>
            <person name="Holt S."/>
            <person name="Cochrane G."/>
            <person name="Meng A."/>
            <person name="Brown T."/>
            <person name="Cohen L."/>
        </authorList>
    </citation>
    <scope>NUCLEOTIDE SEQUENCE</scope>
    <source>
        <strain evidence="8">CCMP1756</strain>
    </source>
</reference>
<dbReference type="EMBL" id="CAKKNE010000004">
    <property type="protein sequence ID" value="CAH0374807.1"/>
    <property type="molecule type" value="Genomic_DNA"/>
</dbReference>